<comment type="caution">
    <text evidence="6">The sequence shown here is derived from an EMBL/GenBank/DDBJ whole genome shotgun (WGS) entry which is preliminary data.</text>
</comment>
<dbReference type="Gene3D" id="3.20.20.370">
    <property type="entry name" value="Glycoside hydrolase/deacetylase"/>
    <property type="match status" value="1"/>
</dbReference>
<feature type="domain" description="NodB homology" evidence="5">
    <location>
        <begin position="319"/>
        <end position="381"/>
    </location>
</feature>
<evidence type="ECO:0000256" key="2">
    <source>
        <dbReference type="ARBA" id="ARBA00022729"/>
    </source>
</evidence>
<protein>
    <submittedName>
        <fullName evidence="6">Polysaccharide deacetylase family protein</fullName>
    </submittedName>
</protein>
<evidence type="ECO:0000313" key="6">
    <source>
        <dbReference type="EMBL" id="MBB6694288.1"/>
    </source>
</evidence>
<dbReference type="SUPFAM" id="SSF88713">
    <property type="entry name" value="Glycoside hydrolase/deacetylase"/>
    <property type="match status" value="1"/>
</dbReference>
<evidence type="ECO:0000256" key="4">
    <source>
        <dbReference type="SAM" id="SignalP"/>
    </source>
</evidence>
<dbReference type="GO" id="GO:0005576">
    <property type="term" value="C:extracellular region"/>
    <property type="evidence" value="ECO:0007669"/>
    <property type="project" value="UniProtKB-SubCell"/>
</dbReference>
<dbReference type="EMBL" id="JACJVR010000088">
    <property type="protein sequence ID" value="MBB6694288.1"/>
    <property type="molecule type" value="Genomic_DNA"/>
</dbReference>
<dbReference type="PROSITE" id="PS51257">
    <property type="entry name" value="PROKAR_LIPOPROTEIN"/>
    <property type="match status" value="1"/>
</dbReference>
<sequence length="455" mass="48516">MRAQALRSVFAIATALVLLAGCASNEGASPSAPAGAGQTDAGTNAPGGTAATPGESASQPGSPSGSESGATPPANPGSDGQAEPSGNSGNAPSPGSSAGAPAEGAPGASSGAPGTASPSGSPSPSAPAETVEYKGPVEHLFFHPLVAFPELAFDGDRISKGYDDWFVTVPEFKKMLEELYKRDYMLVSISSLYETKTVDGLPSAEAKKLRLPAGKKPLILSVDDINYYDYMRQNGNAWKLVPDSDGSVTAWARTPGGEERTDRDWELVPIVDDFVKAHPDFSWEGAKGVLALTGYEGVFGYRTNELDSPNYEKEKAEALDVIARLRDSGWLFASHSWGHVDANKVSLARLKQDTERWKKEVEPLVGPTDIFIYPYGSRVDDKDPKFAYLRSQGFDVFCSVGPAPYKIYRNGTLQMDRRHIDGVALRTQAKRLEPLFGDADLLDPARDAKAEGLQQ</sequence>
<evidence type="ECO:0000259" key="5">
    <source>
        <dbReference type="Pfam" id="PF01522"/>
    </source>
</evidence>
<dbReference type="AlphaFoldDB" id="A0A841U5C9"/>
<feature type="chain" id="PRO_5032953621" evidence="4">
    <location>
        <begin position="29"/>
        <end position="455"/>
    </location>
</feature>
<dbReference type="Proteomes" id="UP000553776">
    <property type="component" value="Unassembled WGS sequence"/>
</dbReference>
<proteinExistence type="predicted"/>
<accession>A0A841U5C9</accession>
<dbReference type="GO" id="GO:0016810">
    <property type="term" value="F:hydrolase activity, acting on carbon-nitrogen (but not peptide) bonds"/>
    <property type="evidence" value="ECO:0007669"/>
    <property type="project" value="InterPro"/>
</dbReference>
<evidence type="ECO:0000256" key="1">
    <source>
        <dbReference type="ARBA" id="ARBA00004613"/>
    </source>
</evidence>
<comment type="subcellular location">
    <subcellularLocation>
        <location evidence="1">Secreted</location>
    </subcellularLocation>
</comment>
<keyword evidence="2 4" id="KW-0732">Signal</keyword>
<dbReference type="InterPro" id="IPR011330">
    <property type="entry name" value="Glyco_hydro/deAcase_b/a-brl"/>
</dbReference>
<keyword evidence="7" id="KW-1185">Reference proteome</keyword>
<dbReference type="GO" id="GO:0005975">
    <property type="term" value="P:carbohydrate metabolic process"/>
    <property type="evidence" value="ECO:0007669"/>
    <property type="project" value="InterPro"/>
</dbReference>
<evidence type="ECO:0000313" key="7">
    <source>
        <dbReference type="Proteomes" id="UP000553776"/>
    </source>
</evidence>
<feature type="region of interest" description="Disordered" evidence="3">
    <location>
        <begin position="26"/>
        <end position="130"/>
    </location>
</feature>
<feature type="signal peptide" evidence="4">
    <location>
        <begin position="1"/>
        <end position="28"/>
    </location>
</feature>
<feature type="compositionally biased region" description="Low complexity" evidence="3">
    <location>
        <begin position="27"/>
        <end position="72"/>
    </location>
</feature>
<feature type="compositionally biased region" description="Low complexity" evidence="3">
    <location>
        <begin position="84"/>
        <end position="130"/>
    </location>
</feature>
<dbReference type="InterPro" id="IPR051398">
    <property type="entry name" value="Polysacch_Deacetylase"/>
</dbReference>
<dbReference type="PANTHER" id="PTHR34216:SF3">
    <property type="entry name" value="POLY-BETA-1,6-N-ACETYL-D-GLUCOSAMINE N-DEACETYLASE"/>
    <property type="match status" value="1"/>
</dbReference>
<gene>
    <name evidence="6" type="ORF">H7B90_23110</name>
</gene>
<name>A0A841U5C9_9BACL</name>
<dbReference type="InterPro" id="IPR002509">
    <property type="entry name" value="NODB_dom"/>
</dbReference>
<evidence type="ECO:0000256" key="3">
    <source>
        <dbReference type="SAM" id="MobiDB-lite"/>
    </source>
</evidence>
<reference evidence="6 7" key="1">
    <citation type="submission" date="2020-08" db="EMBL/GenBank/DDBJ databases">
        <title>Cohnella phylogeny.</title>
        <authorList>
            <person name="Dunlap C."/>
        </authorList>
    </citation>
    <scope>NUCLEOTIDE SEQUENCE [LARGE SCALE GENOMIC DNA]</scope>
    <source>
        <strain evidence="6 7">DSM 25239</strain>
    </source>
</reference>
<dbReference type="Pfam" id="PF01522">
    <property type="entry name" value="Polysacc_deac_1"/>
    <property type="match status" value="1"/>
</dbReference>
<dbReference type="RefSeq" id="WP_185138259.1">
    <property type="nucleotide sequence ID" value="NZ_JACJVR010000088.1"/>
</dbReference>
<dbReference type="PANTHER" id="PTHR34216">
    <property type="match status" value="1"/>
</dbReference>
<organism evidence="6 7">
    <name type="scientific">Cohnella xylanilytica</name>
    <dbReference type="NCBI Taxonomy" id="557555"/>
    <lineage>
        <taxon>Bacteria</taxon>
        <taxon>Bacillati</taxon>
        <taxon>Bacillota</taxon>
        <taxon>Bacilli</taxon>
        <taxon>Bacillales</taxon>
        <taxon>Paenibacillaceae</taxon>
        <taxon>Cohnella</taxon>
    </lineage>
</organism>